<reference evidence="15 16" key="1">
    <citation type="submission" date="2013-02" db="EMBL/GenBank/DDBJ databases">
        <title>The Genome Sequence of Acinetobacter guillouiae NIPH 991.</title>
        <authorList>
            <consortium name="The Broad Institute Genome Sequencing Platform"/>
            <consortium name="The Broad Institute Genome Sequencing Center for Infectious Disease"/>
            <person name="Cerqueira G."/>
            <person name="Feldgarden M."/>
            <person name="Courvalin P."/>
            <person name="Perichon B."/>
            <person name="Grillot-Courvalin C."/>
            <person name="Clermont D."/>
            <person name="Rocha E."/>
            <person name="Yoon E.-J."/>
            <person name="Nemec A."/>
            <person name="Walker B."/>
            <person name="Young S.K."/>
            <person name="Zeng Q."/>
            <person name="Gargeya S."/>
            <person name="Fitzgerald M."/>
            <person name="Haas B."/>
            <person name="Abouelleil A."/>
            <person name="Alvarado L."/>
            <person name="Arachchi H.M."/>
            <person name="Berlin A.M."/>
            <person name="Chapman S.B."/>
            <person name="Dewar J."/>
            <person name="Goldberg J."/>
            <person name="Griggs A."/>
            <person name="Gujja S."/>
            <person name="Hansen M."/>
            <person name="Howarth C."/>
            <person name="Imamovic A."/>
            <person name="Larimer J."/>
            <person name="McCowan C."/>
            <person name="Murphy C."/>
            <person name="Neiman D."/>
            <person name="Pearson M."/>
            <person name="Priest M."/>
            <person name="Roberts A."/>
            <person name="Saif S."/>
            <person name="Shea T."/>
            <person name="Sisk P."/>
            <person name="Sykes S."/>
            <person name="Wortman J."/>
            <person name="Nusbaum C."/>
            <person name="Birren B."/>
        </authorList>
    </citation>
    <scope>NUCLEOTIDE SEQUENCE [LARGE SCALE GENOMIC DNA]</scope>
    <source>
        <strain evidence="15 16">NIPH 991</strain>
    </source>
</reference>
<feature type="domain" description="HAMP" evidence="14">
    <location>
        <begin position="309"/>
        <end position="361"/>
    </location>
</feature>
<dbReference type="SUPFAM" id="SSF158472">
    <property type="entry name" value="HAMP domain-like"/>
    <property type="match status" value="1"/>
</dbReference>
<dbReference type="PANTHER" id="PTHR45436:SF5">
    <property type="entry name" value="SENSOR HISTIDINE KINASE TRCS"/>
    <property type="match status" value="1"/>
</dbReference>
<evidence type="ECO:0000256" key="8">
    <source>
        <dbReference type="ARBA" id="ARBA00022989"/>
    </source>
</evidence>
<dbReference type="PROSITE" id="PS50885">
    <property type="entry name" value="HAMP"/>
    <property type="match status" value="1"/>
</dbReference>
<feature type="compositionally biased region" description="Low complexity" evidence="11">
    <location>
        <begin position="187"/>
        <end position="199"/>
    </location>
</feature>
<evidence type="ECO:0000256" key="2">
    <source>
        <dbReference type="ARBA" id="ARBA00004370"/>
    </source>
</evidence>
<dbReference type="PROSITE" id="PS50109">
    <property type="entry name" value="HIS_KIN"/>
    <property type="match status" value="1"/>
</dbReference>
<keyword evidence="4" id="KW-0597">Phosphoprotein</keyword>
<dbReference type="PRINTS" id="PR00344">
    <property type="entry name" value="BCTRLSENSOR"/>
</dbReference>
<feature type="compositionally biased region" description="Basic and acidic residues" evidence="11">
    <location>
        <begin position="169"/>
        <end position="185"/>
    </location>
</feature>
<evidence type="ECO:0000259" key="14">
    <source>
        <dbReference type="PROSITE" id="PS50885"/>
    </source>
</evidence>
<proteinExistence type="predicted"/>
<dbReference type="GO" id="GO:0005886">
    <property type="term" value="C:plasma membrane"/>
    <property type="evidence" value="ECO:0007669"/>
    <property type="project" value="TreeGrafter"/>
</dbReference>
<keyword evidence="9" id="KW-0902">Two-component regulatory system</keyword>
<dbReference type="PATRIC" id="fig|1217656.3.peg.381"/>
<evidence type="ECO:0000256" key="3">
    <source>
        <dbReference type="ARBA" id="ARBA00012438"/>
    </source>
</evidence>
<dbReference type="SMART" id="SM00387">
    <property type="entry name" value="HATPase_c"/>
    <property type="match status" value="1"/>
</dbReference>
<evidence type="ECO:0000256" key="6">
    <source>
        <dbReference type="ARBA" id="ARBA00022692"/>
    </source>
</evidence>
<dbReference type="Gene3D" id="6.10.340.10">
    <property type="match status" value="1"/>
</dbReference>
<feature type="region of interest" description="Disordered" evidence="11">
    <location>
        <begin position="167"/>
        <end position="213"/>
    </location>
</feature>
<dbReference type="SMART" id="SM00388">
    <property type="entry name" value="HisKA"/>
    <property type="match status" value="1"/>
</dbReference>
<evidence type="ECO:0000256" key="9">
    <source>
        <dbReference type="ARBA" id="ARBA00023012"/>
    </source>
</evidence>
<dbReference type="AlphaFoldDB" id="N8YI44"/>
<dbReference type="Pfam" id="PF02518">
    <property type="entry name" value="HATPase_c"/>
    <property type="match status" value="1"/>
</dbReference>
<dbReference type="SMART" id="SM00304">
    <property type="entry name" value="HAMP"/>
    <property type="match status" value="1"/>
</dbReference>
<keyword evidence="16" id="KW-1185">Reference proteome</keyword>
<evidence type="ECO:0000313" key="16">
    <source>
        <dbReference type="Proteomes" id="UP000013148"/>
    </source>
</evidence>
<dbReference type="InterPro" id="IPR036097">
    <property type="entry name" value="HisK_dim/P_sf"/>
</dbReference>
<evidence type="ECO:0000256" key="5">
    <source>
        <dbReference type="ARBA" id="ARBA00022679"/>
    </source>
</evidence>
<dbReference type="CDD" id="cd00082">
    <property type="entry name" value="HisKA"/>
    <property type="match status" value="1"/>
</dbReference>
<dbReference type="eggNOG" id="COG5002">
    <property type="taxonomic scope" value="Bacteria"/>
</dbReference>
<name>N8YI44_ACIGI</name>
<keyword evidence="5" id="KW-0808">Transferase</keyword>
<feature type="transmembrane region" description="Helical" evidence="12">
    <location>
        <begin position="12"/>
        <end position="35"/>
    </location>
</feature>
<feature type="domain" description="Histidine kinase" evidence="13">
    <location>
        <begin position="369"/>
        <end position="582"/>
    </location>
</feature>
<accession>N8YI44</accession>
<keyword evidence="7" id="KW-0418">Kinase</keyword>
<dbReference type="InterPro" id="IPR005467">
    <property type="entry name" value="His_kinase_dom"/>
</dbReference>
<dbReference type="Pfam" id="PF00672">
    <property type="entry name" value="HAMP"/>
    <property type="match status" value="1"/>
</dbReference>
<evidence type="ECO:0000313" key="15">
    <source>
        <dbReference type="EMBL" id="ENV19288.1"/>
    </source>
</evidence>
<dbReference type="HOGENOM" id="CLU_000445_89_6_6"/>
<organism evidence="15 16">
    <name type="scientific">Acinetobacter guillouiae NIPH 991</name>
    <dbReference type="NCBI Taxonomy" id="1217656"/>
    <lineage>
        <taxon>Bacteria</taxon>
        <taxon>Pseudomonadati</taxon>
        <taxon>Pseudomonadota</taxon>
        <taxon>Gammaproteobacteria</taxon>
        <taxon>Moraxellales</taxon>
        <taxon>Moraxellaceae</taxon>
        <taxon>Acinetobacter</taxon>
    </lineage>
</organism>
<dbReference type="InterPro" id="IPR004358">
    <property type="entry name" value="Sig_transdc_His_kin-like_C"/>
</dbReference>
<keyword evidence="10 12" id="KW-0472">Membrane</keyword>
<dbReference type="InterPro" id="IPR003661">
    <property type="entry name" value="HisK_dim/P_dom"/>
</dbReference>
<dbReference type="SUPFAM" id="SSF47384">
    <property type="entry name" value="Homodimeric domain of signal transducing histidine kinase"/>
    <property type="match status" value="1"/>
</dbReference>
<evidence type="ECO:0000256" key="7">
    <source>
        <dbReference type="ARBA" id="ARBA00022777"/>
    </source>
</evidence>
<dbReference type="SUPFAM" id="SSF55874">
    <property type="entry name" value="ATPase domain of HSP90 chaperone/DNA topoisomerase II/histidine kinase"/>
    <property type="match status" value="1"/>
</dbReference>
<evidence type="ECO:0000256" key="1">
    <source>
        <dbReference type="ARBA" id="ARBA00000085"/>
    </source>
</evidence>
<dbReference type="InterPro" id="IPR003594">
    <property type="entry name" value="HATPase_dom"/>
</dbReference>
<dbReference type="CDD" id="cd06225">
    <property type="entry name" value="HAMP"/>
    <property type="match status" value="1"/>
</dbReference>
<feature type="transmembrane region" description="Helical" evidence="12">
    <location>
        <begin position="288"/>
        <end position="311"/>
    </location>
</feature>
<keyword evidence="6 12" id="KW-0812">Transmembrane</keyword>
<dbReference type="Gene3D" id="1.10.287.130">
    <property type="match status" value="1"/>
</dbReference>
<comment type="caution">
    <text evidence="15">The sequence shown here is derived from an EMBL/GenBank/DDBJ whole genome shotgun (WGS) entry which is preliminary data.</text>
</comment>
<dbReference type="PANTHER" id="PTHR45436">
    <property type="entry name" value="SENSOR HISTIDINE KINASE YKOH"/>
    <property type="match status" value="1"/>
</dbReference>
<gene>
    <name evidence="15" type="ORF">F964_00386</name>
</gene>
<protein>
    <recommendedName>
        <fullName evidence="3">histidine kinase</fullName>
        <ecNumber evidence="3">2.7.13.3</ecNumber>
    </recommendedName>
</protein>
<comment type="catalytic activity">
    <reaction evidence="1">
        <text>ATP + protein L-histidine = ADP + protein N-phospho-L-histidine.</text>
        <dbReference type="EC" id="2.7.13.3"/>
    </reaction>
</comment>
<dbReference type="InterPro" id="IPR036890">
    <property type="entry name" value="HATPase_C_sf"/>
</dbReference>
<dbReference type="GO" id="GO:0000155">
    <property type="term" value="F:phosphorelay sensor kinase activity"/>
    <property type="evidence" value="ECO:0007669"/>
    <property type="project" value="InterPro"/>
</dbReference>
<comment type="subcellular location">
    <subcellularLocation>
        <location evidence="2">Membrane</location>
    </subcellularLocation>
</comment>
<evidence type="ECO:0000256" key="4">
    <source>
        <dbReference type="ARBA" id="ARBA00022553"/>
    </source>
</evidence>
<sequence>MRPVLKIRRVPIALRLFLTVLLTTLVITTVSLGVLHWTMQKNFARYVADVEMQKLDHLIENLADVYGVYQDWGNAVQAQILQIEGDAAPDDYDKLSRWWLRRQYDIALQQRYFKEHTMVATLGQTDGAVHKSQLDKEELKILEENLPSAYQPFEGLKFPLSSNQNLYRPSDRKANKPPIGKDKSHLSAGHEAAASAAKEAPTRDPMRTVNPQNGKKIFVSLPDRLGLSSRLSLYDAKQQFILGEPSDDQVSYRPILVNDEVVGYLGLKPVLDQDDALSINFFSNQKRYLVLIYIFTFLSSLVAALLLATYFKTPIQRLLNATRELTKGNYQHQVVINRNDELGDLSTELNQLAVILDQHETSRRQWVADTSHELKTPLAVLQAQIEAMQDGIRKPTPEHFEAMLRQVTSLKKLTQDLADLAQAEAQQLKCYFAEIDPWSVVLQEIENFKPKFEQADLTISATGEGAKLQLDIDRFKQIMVNLLGNSIRYTEAGGEVQVHTEQDADSWSVIVDDSPLGLSDEQIAHLGERFYRVDNSRTRSTGGTGLGLALSGKIAQTLGGQLTFDHSPLGGLRCKLTFSKHTKV</sequence>
<dbReference type="NCBIfam" id="NF012163">
    <property type="entry name" value="BaeS_SmeS"/>
    <property type="match status" value="1"/>
</dbReference>
<keyword evidence="8 12" id="KW-1133">Transmembrane helix</keyword>
<evidence type="ECO:0000256" key="12">
    <source>
        <dbReference type="SAM" id="Phobius"/>
    </source>
</evidence>
<evidence type="ECO:0000259" key="13">
    <source>
        <dbReference type="PROSITE" id="PS50109"/>
    </source>
</evidence>
<dbReference type="Pfam" id="PF00512">
    <property type="entry name" value="HisKA"/>
    <property type="match status" value="1"/>
</dbReference>
<dbReference type="InterPro" id="IPR003660">
    <property type="entry name" value="HAMP_dom"/>
</dbReference>
<evidence type="ECO:0000256" key="10">
    <source>
        <dbReference type="ARBA" id="ARBA00023136"/>
    </source>
</evidence>
<evidence type="ECO:0000256" key="11">
    <source>
        <dbReference type="SAM" id="MobiDB-lite"/>
    </source>
</evidence>
<dbReference type="Gene3D" id="3.30.565.10">
    <property type="entry name" value="Histidine kinase-like ATPase, C-terminal domain"/>
    <property type="match status" value="1"/>
</dbReference>
<dbReference type="Proteomes" id="UP000013148">
    <property type="component" value="Unassembled WGS sequence"/>
</dbReference>
<dbReference type="EMBL" id="APPJ01000001">
    <property type="protein sequence ID" value="ENV19288.1"/>
    <property type="molecule type" value="Genomic_DNA"/>
</dbReference>
<dbReference type="InterPro" id="IPR050428">
    <property type="entry name" value="TCS_sensor_his_kinase"/>
</dbReference>
<dbReference type="EC" id="2.7.13.3" evidence="3"/>